<evidence type="ECO:0000313" key="5">
    <source>
        <dbReference type="RefSeq" id="XP_026486588.2"/>
    </source>
</evidence>
<keyword evidence="3" id="KW-0732">Signal</keyword>
<proteinExistence type="inferred from homology"/>
<feature type="region of interest" description="Disordered" evidence="2">
    <location>
        <begin position="104"/>
        <end position="129"/>
    </location>
</feature>
<name>A0A8B8HP19_VANTA</name>
<evidence type="ECO:0000256" key="2">
    <source>
        <dbReference type="SAM" id="MobiDB-lite"/>
    </source>
</evidence>
<feature type="region of interest" description="Disordered" evidence="2">
    <location>
        <begin position="815"/>
        <end position="835"/>
    </location>
</feature>
<feature type="compositionally biased region" description="Polar residues" evidence="2">
    <location>
        <begin position="106"/>
        <end position="115"/>
    </location>
</feature>
<feature type="region of interest" description="Disordered" evidence="2">
    <location>
        <begin position="521"/>
        <end position="542"/>
    </location>
</feature>
<evidence type="ECO:0000256" key="3">
    <source>
        <dbReference type="SAM" id="SignalP"/>
    </source>
</evidence>
<dbReference type="AlphaFoldDB" id="A0A8B8HP19"/>
<dbReference type="InterPro" id="IPR038875">
    <property type="entry name" value="PLA2_conodipine-like"/>
</dbReference>
<dbReference type="PANTHER" id="PTHR37687">
    <property type="entry name" value="AGAP006772-PA"/>
    <property type="match status" value="1"/>
</dbReference>
<organism evidence="4 5">
    <name type="scientific">Vanessa tameamea</name>
    <name type="common">Kamehameha butterfly</name>
    <dbReference type="NCBI Taxonomy" id="334116"/>
    <lineage>
        <taxon>Eukaryota</taxon>
        <taxon>Metazoa</taxon>
        <taxon>Ecdysozoa</taxon>
        <taxon>Arthropoda</taxon>
        <taxon>Hexapoda</taxon>
        <taxon>Insecta</taxon>
        <taxon>Pterygota</taxon>
        <taxon>Neoptera</taxon>
        <taxon>Endopterygota</taxon>
        <taxon>Lepidoptera</taxon>
        <taxon>Glossata</taxon>
        <taxon>Ditrysia</taxon>
        <taxon>Papilionoidea</taxon>
        <taxon>Nymphalidae</taxon>
        <taxon>Nymphalinae</taxon>
        <taxon>Vanessa</taxon>
    </lineage>
</organism>
<feature type="signal peptide" evidence="3">
    <location>
        <begin position="1"/>
        <end position="18"/>
    </location>
</feature>
<keyword evidence="4" id="KW-1185">Reference proteome</keyword>
<evidence type="ECO:0000313" key="4">
    <source>
        <dbReference type="Proteomes" id="UP001652626"/>
    </source>
</evidence>
<reference evidence="4" key="1">
    <citation type="submission" date="2025-05" db="UniProtKB">
        <authorList>
            <consortium name="RefSeq"/>
        </authorList>
    </citation>
    <scope>NUCLEOTIDE SEQUENCE [LARGE SCALE GENOMIC DNA]</scope>
</reference>
<accession>A0A8B8HP19</accession>
<feature type="compositionally biased region" description="Basic and acidic residues" evidence="2">
    <location>
        <begin position="390"/>
        <end position="399"/>
    </location>
</feature>
<dbReference type="Pfam" id="PF03803">
    <property type="entry name" value="Scramblase"/>
    <property type="match status" value="1"/>
</dbReference>
<dbReference type="Proteomes" id="UP001652626">
    <property type="component" value="Chromosome 2"/>
</dbReference>
<protein>
    <submittedName>
        <fullName evidence="5">Uncharacterized protein LOC113393760</fullName>
    </submittedName>
</protein>
<dbReference type="GeneID" id="113393760"/>
<comment type="similarity">
    <text evidence="1">Belongs to the phospholipid scramblase family.</text>
</comment>
<evidence type="ECO:0000256" key="1">
    <source>
        <dbReference type="ARBA" id="ARBA00005350"/>
    </source>
</evidence>
<feature type="compositionally biased region" description="Basic and acidic residues" evidence="2">
    <location>
        <begin position="406"/>
        <end position="448"/>
    </location>
</feature>
<feature type="compositionally biased region" description="Basic and acidic residues" evidence="2">
    <location>
        <begin position="118"/>
        <end position="129"/>
    </location>
</feature>
<feature type="chain" id="PRO_5045154899" evidence="3">
    <location>
        <begin position="19"/>
        <end position="1093"/>
    </location>
</feature>
<gene>
    <name evidence="5" type="primary">LOC113393760</name>
</gene>
<dbReference type="RefSeq" id="XP_026486588.2">
    <property type="nucleotide sequence ID" value="XM_026630803.2"/>
</dbReference>
<feature type="region of interest" description="Disordered" evidence="2">
    <location>
        <begin position="233"/>
        <end position="256"/>
    </location>
</feature>
<dbReference type="OMA" id="CCQPKSL"/>
<dbReference type="GO" id="GO:0005886">
    <property type="term" value="C:plasma membrane"/>
    <property type="evidence" value="ECO:0007669"/>
    <property type="project" value="TreeGrafter"/>
</dbReference>
<dbReference type="PANTHER" id="PTHR37687:SF1">
    <property type="entry name" value="AGAP006772-PA"/>
    <property type="match status" value="1"/>
</dbReference>
<dbReference type="OrthoDB" id="444338at2759"/>
<dbReference type="GO" id="GO:0017128">
    <property type="term" value="F:phospholipid scramblase activity"/>
    <property type="evidence" value="ECO:0007669"/>
    <property type="project" value="InterPro"/>
</dbReference>
<feature type="region of interest" description="Disordered" evidence="2">
    <location>
        <begin position="390"/>
        <end position="448"/>
    </location>
</feature>
<feature type="region of interest" description="Disordered" evidence="2">
    <location>
        <begin position="298"/>
        <end position="329"/>
    </location>
</feature>
<dbReference type="InterPro" id="IPR005552">
    <property type="entry name" value="Scramblase"/>
</dbReference>
<feature type="compositionally biased region" description="Basic and acidic residues" evidence="2">
    <location>
        <begin position="311"/>
        <end position="322"/>
    </location>
</feature>
<sequence length="1093" mass="124830">MRVLWLCLATVCMVVCTAERGGSLRGALEALQRRQRGRVHVPVESSDYEAFYDFVPPQAYPEPDYSVDPENADDETSPKYIVRLLENERPSEAYEYKIIKKKSAYSRPNSNTRQPSPFRERSQHSDNDRLRDLFMDRDEDVEENSHILENEGDNDIEYAVLLDQLWSKYKNNQGRSKNEDNAEGVVKLYKDKIIKKRFPNNWGPVAFKRKRSPESNMDRSVLTESEYIKNNGDIVPRNSNYNSYEVSDNDDDNDKDDMREEYAIAFQPLNDDSLSDLADEDQYAYETIEKRFPVTKRSSEPYNFNSQKKRFAPDQNKRDTKTFRNSAGTDPKIIRDLSKIFGNAENEFIKSPVKRNTDHVEKLHDSKPPTLVLPHNHTVHDHNLTMYEDNSHEEKEHKIHPPGVSGKEEHYHNTHESEHTHDKDHKHNQDKDQHENDNNQETEKPIKIKKKSIDWSDYFGIDKRLKKSVSFVNNLNEDRLKKQYFDTFNKEVIYPLNSFRKNNYAKRNYVQPNEETNIRMNNDHSLAKDEKRNSGTDNESKLDNIDKKLKNMEGIIVDEALHYSNIGEELDSKEEQEMKEKLLSRLAAAYSLEKMRKALKEFKQSLQMQKASSVVRSSSDHTSDKYKRVVIKKEKVLMPNDIPIAPEKNDDFEDEQGAGHYLNGKMEEQLSEGYMGGSGSHHTPVMSTVSSMGACPVLAKIVQRCRGVDLLAGDRGQLFLPLCSLHQICYLCGEAPPTTCDLVFLSEADSSCEGDMSCQRAARSALMALRELHENLVDELDGECEASPCLPATLKLNLGWQRALHRLVRSPAMANNSGSARGVDNPAATEDDGSTLRPDLVISVQPQVQESNRAELPVSTTDWQSNSRGQFISLHGLDFLIGASSLLIQQTVELDDLTSGINSENRYIVKVPHGESLYIASEVSSKTQRNLCGMGRAFVMHLHDSTRQEALVLQRRLAAASCLFPCRLQEMRVITPPGDYIGRIQQQWTWMVPFFLVRDAADDVLYVVEGPAVLKKSALQLSKFKILSGDSLREVGTISHGWDRELVAFTTNIIYPTDTAQPKHKALLLAAAFLLEYTYFERAKKSCWRCNCC</sequence>
<reference evidence="5" key="2">
    <citation type="submission" date="2025-08" db="UniProtKB">
        <authorList>
            <consortium name="RefSeq"/>
        </authorList>
    </citation>
    <scope>IDENTIFICATION</scope>
    <source>
        <tissue evidence="5">Whole body</tissue>
    </source>
</reference>